<sequence length="539" mass="57464">MDVERTEVLIVGGALVGLSAALFLAEQEVSAIVVERQPSALLHPRARVINPRAVEVLRQSGLVGRMHAVRSLTADMSEKSMLQADTLAGPARMLTPLADEVPEITGDLTPCEFFSIDQDRLEEIVREQAVKLGADLRYSHELTSFEQTDDGVVAVVTDDATGVRREIHARYLIAADGHGSGVRQALGIPRTGAGTLVWVLSLIFKADLTGPLRGRDVGLAYLNKPEHGTLLTPLDGNRWVFFTPYHPEAGETLDGFDDERCVQRIRAAIGVPDLSVELEVQIPKTGAKVLGFELAAQVADRFQDGRVFLVGDSAHAIPPTGAFGASTGIQDAHNLAWKISAVLKGAADPAVLDSYEDERRPVAKSTMDQALAELALRMGMGAPDGDAPGYAATVFGHRYRSAAVVDEGGPGDRPDLADIGAPGTRAPHVELSRDGAALSTIDLFGRRFVLLTADGNGVWRKAWQDAAAALDIEVDVHHIGTGGDFDDPGNRFLAAYGLTPTGVALVRPDGIVAWRAPTDDEPARLADALHRVLGRAGRG</sequence>
<dbReference type="PRINTS" id="PR00420">
    <property type="entry name" value="RNGMNOXGNASE"/>
</dbReference>
<name>A0ABQ4C0V5_9ACTN</name>
<feature type="domain" description="FAD-binding" evidence="4">
    <location>
        <begin position="5"/>
        <end position="370"/>
    </location>
</feature>
<evidence type="ECO:0000256" key="2">
    <source>
        <dbReference type="ARBA" id="ARBA00022630"/>
    </source>
</evidence>
<proteinExistence type="predicted"/>
<evidence type="ECO:0000256" key="1">
    <source>
        <dbReference type="ARBA" id="ARBA00001974"/>
    </source>
</evidence>
<keyword evidence="3" id="KW-0274">FAD</keyword>
<comment type="cofactor">
    <cofactor evidence="1">
        <name>FAD</name>
        <dbReference type="ChEBI" id="CHEBI:57692"/>
    </cofactor>
</comment>
<evidence type="ECO:0000313" key="6">
    <source>
        <dbReference type="Proteomes" id="UP000624325"/>
    </source>
</evidence>
<dbReference type="SUPFAM" id="SSF51905">
    <property type="entry name" value="FAD/NAD(P)-binding domain"/>
    <property type="match status" value="1"/>
</dbReference>
<dbReference type="PANTHER" id="PTHR43004:SF19">
    <property type="entry name" value="BINDING MONOOXYGENASE, PUTATIVE (JCVI)-RELATED"/>
    <property type="match status" value="1"/>
</dbReference>
<accession>A0ABQ4C0V5</accession>
<protein>
    <submittedName>
        <fullName evidence="5">FAD-dependent oxidoreductase</fullName>
    </submittedName>
</protein>
<evidence type="ECO:0000313" key="5">
    <source>
        <dbReference type="EMBL" id="GIF56402.1"/>
    </source>
</evidence>
<dbReference type="Pfam" id="PF21274">
    <property type="entry name" value="Rng_hyd_C"/>
    <property type="match status" value="1"/>
</dbReference>
<reference evidence="5 6" key="1">
    <citation type="submission" date="2021-01" db="EMBL/GenBank/DDBJ databases">
        <title>Whole genome shotgun sequence of Asanoa iriomotensis NBRC 100142.</title>
        <authorList>
            <person name="Komaki H."/>
            <person name="Tamura T."/>
        </authorList>
    </citation>
    <scope>NUCLEOTIDE SEQUENCE [LARGE SCALE GENOMIC DNA]</scope>
    <source>
        <strain evidence="5 6">NBRC 100142</strain>
    </source>
</reference>
<comment type="caution">
    <text evidence="5">The sequence shown here is derived from an EMBL/GenBank/DDBJ whole genome shotgun (WGS) entry which is preliminary data.</text>
</comment>
<dbReference type="EMBL" id="BONC01000014">
    <property type="protein sequence ID" value="GIF56402.1"/>
    <property type="molecule type" value="Genomic_DNA"/>
</dbReference>
<dbReference type="Gene3D" id="3.50.50.60">
    <property type="entry name" value="FAD/NAD(P)-binding domain"/>
    <property type="match status" value="1"/>
</dbReference>
<dbReference type="Pfam" id="PF01494">
    <property type="entry name" value="FAD_binding_3"/>
    <property type="match status" value="1"/>
</dbReference>
<evidence type="ECO:0000256" key="3">
    <source>
        <dbReference type="ARBA" id="ARBA00022827"/>
    </source>
</evidence>
<dbReference type="PANTHER" id="PTHR43004">
    <property type="entry name" value="TRK SYSTEM POTASSIUM UPTAKE PROTEIN"/>
    <property type="match status" value="1"/>
</dbReference>
<dbReference type="Gene3D" id="3.40.30.120">
    <property type="match status" value="1"/>
</dbReference>
<organism evidence="5 6">
    <name type="scientific">Asanoa iriomotensis</name>
    <dbReference type="NCBI Taxonomy" id="234613"/>
    <lineage>
        <taxon>Bacteria</taxon>
        <taxon>Bacillati</taxon>
        <taxon>Actinomycetota</taxon>
        <taxon>Actinomycetes</taxon>
        <taxon>Micromonosporales</taxon>
        <taxon>Micromonosporaceae</taxon>
        <taxon>Asanoa</taxon>
    </lineage>
</organism>
<gene>
    <name evidence="5" type="ORF">Air01nite_24970</name>
</gene>
<dbReference type="InterPro" id="IPR002938">
    <property type="entry name" value="FAD-bd"/>
</dbReference>
<dbReference type="InterPro" id="IPR050641">
    <property type="entry name" value="RIFMO-like"/>
</dbReference>
<keyword evidence="6" id="KW-1185">Reference proteome</keyword>
<keyword evidence="2" id="KW-0285">Flavoprotein</keyword>
<dbReference type="Gene3D" id="3.30.9.10">
    <property type="entry name" value="D-Amino Acid Oxidase, subunit A, domain 2"/>
    <property type="match status" value="1"/>
</dbReference>
<dbReference type="Proteomes" id="UP000624325">
    <property type="component" value="Unassembled WGS sequence"/>
</dbReference>
<evidence type="ECO:0000259" key="4">
    <source>
        <dbReference type="Pfam" id="PF01494"/>
    </source>
</evidence>
<dbReference type="InterPro" id="IPR036188">
    <property type="entry name" value="FAD/NAD-bd_sf"/>
</dbReference>
<dbReference type="RefSeq" id="WP_203702184.1">
    <property type="nucleotide sequence ID" value="NZ_BAAALU010000006.1"/>
</dbReference>